<feature type="transmembrane region" description="Helical" evidence="7">
    <location>
        <begin position="198"/>
        <end position="216"/>
    </location>
</feature>
<evidence type="ECO:0000256" key="7">
    <source>
        <dbReference type="SAM" id="Phobius"/>
    </source>
</evidence>
<evidence type="ECO:0000256" key="4">
    <source>
        <dbReference type="ARBA" id="ARBA00022989"/>
    </source>
</evidence>
<dbReference type="GO" id="GO:0000139">
    <property type="term" value="C:Golgi membrane"/>
    <property type="evidence" value="ECO:0007669"/>
    <property type="project" value="UniProtKB-SubCell"/>
</dbReference>
<evidence type="ECO:0000256" key="5">
    <source>
        <dbReference type="ARBA" id="ARBA00023034"/>
    </source>
</evidence>
<keyword evidence="6 7" id="KW-0472">Membrane</keyword>
<evidence type="ECO:0000256" key="2">
    <source>
        <dbReference type="ARBA" id="ARBA00004394"/>
    </source>
</evidence>
<dbReference type="OrthoDB" id="19859at2759"/>
<dbReference type="PANTHER" id="PTHR16133">
    <property type="entry name" value="SOLUTE CARRIER FAMILY 39 ZINC TRANSPORTER , MEMBER 9-RELATED"/>
    <property type="match status" value="1"/>
</dbReference>
<dbReference type="GO" id="GO:0005770">
    <property type="term" value="C:late endosome"/>
    <property type="evidence" value="ECO:0007669"/>
    <property type="project" value="EnsemblFungi"/>
</dbReference>
<dbReference type="GO" id="GO:0005802">
    <property type="term" value="C:trans-Golgi network"/>
    <property type="evidence" value="ECO:0007669"/>
    <property type="project" value="EnsemblFungi"/>
</dbReference>
<dbReference type="PANTHER" id="PTHR16133:SF0">
    <property type="entry name" value="ZINC_IRON REGULATED TRANSPORTER-RELATED PROTEIN 102B, ISOFORM E"/>
    <property type="match status" value="1"/>
</dbReference>
<keyword evidence="9" id="KW-1185">Reference proteome</keyword>
<evidence type="ECO:0000256" key="1">
    <source>
        <dbReference type="ARBA" id="ARBA00004127"/>
    </source>
</evidence>
<keyword evidence="5" id="KW-0333">Golgi apparatus</keyword>
<protein>
    <submittedName>
        <fullName evidence="8">LADA_0A00980g1_1</fullName>
    </submittedName>
</protein>
<evidence type="ECO:0000256" key="6">
    <source>
        <dbReference type="ARBA" id="ARBA00023136"/>
    </source>
</evidence>
<evidence type="ECO:0000313" key="9">
    <source>
        <dbReference type="Proteomes" id="UP000190274"/>
    </source>
</evidence>
<sequence>MSASIVEIIVTSFLFFAVVSAIGCVPIYYVKNTQSLGNEKYLGILSLFGVGMLLGTAFMLVIPEGISACLEHEGNVGVNLLMGFLVVYALDRVASMVSRNSAHIRWCSFLQERCELESLRDILKPKKVVSLVVRNQVVFALVVHGFSDGLAMGASTNNDSVKVATLAAIIIHKIPAVLSLSSLMVTKQKLPTLEAISNLLAFAASTPLAYFVVSLINMENWGPLEWISGNVLLMSGGSLLYAAVSALSGNHKNHETYEYSETEVNLGLEPTALDINYKDMTPFQLVDAGVPNASLPYDESVYVLCGVIVPVVVSYIIREKD</sequence>
<feature type="transmembrane region" description="Helical" evidence="7">
    <location>
        <begin position="6"/>
        <end position="29"/>
    </location>
</feature>
<accession>A0A1G4ILV9</accession>
<feature type="transmembrane region" description="Helical" evidence="7">
    <location>
        <begin position="166"/>
        <end position="186"/>
    </location>
</feature>
<gene>
    <name evidence="8" type="ORF">LADA_0A00980G</name>
</gene>
<feature type="transmembrane region" description="Helical" evidence="7">
    <location>
        <begin position="41"/>
        <end position="62"/>
    </location>
</feature>
<organism evidence="8 9">
    <name type="scientific">Lachancea dasiensis</name>
    <dbReference type="NCBI Taxonomy" id="1072105"/>
    <lineage>
        <taxon>Eukaryota</taxon>
        <taxon>Fungi</taxon>
        <taxon>Dikarya</taxon>
        <taxon>Ascomycota</taxon>
        <taxon>Saccharomycotina</taxon>
        <taxon>Saccharomycetes</taxon>
        <taxon>Saccharomycetales</taxon>
        <taxon>Saccharomycetaceae</taxon>
        <taxon>Lachancea</taxon>
    </lineage>
</organism>
<dbReference type="Pfam" id="PF02535">
    <property type="entry name" value="Zip"/>
    <property type="match status" value="2"/>
</dbReference>
<dbReference type="InterPro" id="IPR003689">
    <property type="entry name" value="ZIP"/>
</dbReference>
<dbReference type="GO" id="GO:0006829">
    <property type="term" value="P:zinc ion transport"/>
    <property type="evidence" value="ECO:0007669"/>
    <property type="project" value="InterPro"/>
</dbReference>
<reference evidence="8 9" key="1">
    <citation type="submission" date="2016-03" db="EMBL/GenBank/DDBJ databases">
        <authorList>
            <person name="Devillers H."/>
        </authorList>
    </citation>
    <scope>NUCLEOTIDE SEQUENCE [LARGE SCALE GENOMIC DNA]</scope>
    <source>
        <strain evidence="8">CBS 10888</strain>
    </source>
</reference>
<comment type="subcellular location">
    <subcellularLocation>
        <location evidence="1">Endomembrane system</location>
        <topology evidence="1">Multi-pass membrane protein</topology>
    </subcellularLocation>
    <subcellularLocation>
        <location evidence="2">Golgi apparatus membrane</location>
    </subcellularLocation>
</comment>
<keyword evidence="3 7" id="KW-0812">Transmembrane</keyword>
<dbReference type="InterPro" id="IPR045891">
    <property type="entry name" value="ZIP9"/>
</dbReference>
<feature type="transmembrane region" description="Helical" evidence="7">
    <location>
        <begin position="300"/>
        <end position="317"/>
    </location>
</feature>
<dbReference type="GO" id="GO:0005384">
    <property type="term" value="F:manganese ion transmembrane transporter activity"/>
    <property type="evidence" value="ECO:0007669"/>
    <property type="project" value="EnsemblFungi"/>
</dbReference>
<dbReference type="GO" id="GO:0030026">
    <property type="term" value="P:intracellular manganese ion homeostasis"/>
    <property type="evidence" value="ECO:0007669"/>
    <property type="project" value="EnsemblFungi"/>
</dbReference>
<evidence type="ECO:0000313" key="8">
    <source>
        <dbReference type="EMBL" id="SCU77541.1"/>
    </source>
</evidence>
<name>A0A1G4ILV9_9SACH</name>
<keyword evidence="4 7" id="KW-1133">Transmembrane helix</keyword>
<evidence type="ECO:0000256" key="3">
    <source>
        <dbReference type="ARBA" id="ARBA00022692"/>
    </source>
</evidence>
<dbReference type="Proteomes" id="UP000190274">
    <property type="component" value="Chromosome A"/>
</dbReference>
<dbReference type="EMBL" id="LT598460">
    <property type="protein sequence ID" value="SCU77541.1"/>
    <property type="molecule type" value="Genomic_DNA"/>
</dbReference>
<dbReference type="AlphaFoldDB" id="A0A1G4ILV9"/>
<feature type="transmembrane region" description="Helical" evidence="7">
    <location>
        <begin position="74"/>
        <end position="90"/>
    </location>
</feature>
<proteinExistence type="predicted"/>
<dbReference type="STRING" id="1266660.A0A1G4ILV9"/>